<name>A0ABV1EKD3_9FIRM</name>
<comment type="caution">
    <text evidence="1">The sequence shown here is derived from an EMBL/GenBank/DDBJ whole genome shotgun (WGS) entry which is preliminary data.</text>
</comment>
<proteinExistence type="predicted"/>
<sequence>MSAGREKLQNLQAYKEIDMVNPASIFKIKSAWEKFASNHPKFPMFLQAAMASGIKEDYIIEVKITDPEGKQICTNVKLTESDMELFHTLKDLKG</sequence>
<organism evidence="1 2">
    <name type="scientific">Coprococcus ammoniilyticus</name>
    <dbReference type="NCBI Taxonomy" id="2981785"/>
    <lineage>
        <taxon>Bacteria</taxon>
        <taxon>Bacillati</taxon>
        <taxon>Bacillota</taxon>
        <taxon>Clostridia</taxon>
        <taxon>Lachnospirales</taxon>
        <taxon>Lachnospiraceae</taxon>
        <taxon>Coprococcus</taxon>
    </lineage>
</organism>
<dbReference type="RefSeq" id="WP_078070213.1">
    <property type="nucleotide sequence ID" value="NZ_JBBNFM010000006.1"/>
</dbReference>
<reference evidence="1 2" key="1">
    <citation type="submission" date="2024-04" db="EMBL/GenBank/DDBJ databases">
        <title>Human intestinal bacterial collection.</title>
        <authorList>
            <person name="Pauvert C."/>
            <person name="Hitch T.C.A."/>
            <person name="Clavel T."/>
        </authorList>
    </citation>
    <scope>NUCLEOTIDE SEQUENCE [LARGE SCALE GENOMIC DNA]</scope>
    <source>
        <strain evidence="1 2">CLA-AA-H141</strain>
    </source>
</reference>
<keyword evidence="2" id="KW-1185">Reference proteome</keyword>
<evidence type="ECO:0000313" key="1">
    <source>
        <dbReference type="EMBL" id="MEQ2454377.1"/>
    </source>
</evidence>
<dbReference type="EMBL" id="JBBNFM010000006">
    <property type="protein sequence ID" value="MEQ2454377.1"/>
    <property type="molecule type" value="Genomic_DNA"/>
</dbReference>
<protein>
    <submittedName>
        <fullName evidence="1">Uncharacterized protein</fullName>
    </submittedName>
</protein>
<dbReference type="Proteomes" id="UP001482186">
    <property type="component" value="Unassembled WGS sequence"/>
</dbReference>
<evidence type="ECO:0000313" key="2">
    <source>
        <dbReference type="Proteomes" id="UP001482186"/>
    </source>
</evidence>
<gene>
    <name evidence="1" type="ORF">AAAT04_10035</name>
</gene>
<accession>A0ABV1EKD3</accession>